<feature type="region of interest" description="Disordered" evidence="1">
    <location>
        <begin position="1"/>
        <end position="23"/>
    </location>
</feature>
<feature type="compositionally biased region" description="Polar residues" evidence="1">
    <location>
        <begin position="161"/>
        <end position="178"/>
    </location>
</feature>
<feature type="compositionally biased region" description="Low complexity" evidence="1">
    <location>
        <begin position="1"/>
        <end position="16"/>
    </location>
</feature>
<reference evidence="2 3" key="1">
    <citation type="submission" date="2019-12" db="EMBL/GenBank/DDBJ databases">
        <title>Chromosome-level assembly of the Caenorhabditis remanei genome.</title>
        <authorList>
            <person name="Teterina A.A."/>
            <person name="Willis J.H."/>
            <person name="Phillips P.C."/>
        </authorList>
    </citation>
    <scope>NUCLEOTIDE SEQUENCE [LARGE SCALE GENOMIC DNA]</scope>
    <source>
        <strain evidence="2 3">PX506</strain>
        <tissue evidence="2">Whole organism</tissue>
    </source>
</reference>
<dbReference type="RefSeq" id="XP_053578817.1">
    <property type="nucleotide sequence ID" value="XM_053735251.1"/>
</dbReference>
<dbReference type="InterPro" id="IPR013083">
    <property type="entry name" value="Znf_RING/FYVE/PHD"/>
</dbReference>
<dbReference type="KEGG" id="crq:GCK72_023130"/>
<feature type="region of interest" description="Disordered" evidence="1">
    <location>
        <begin position="467"/>
        <end position="549"/>
    </location>
</feature>
<evidence type="ECO:0000313" key="2">
    <source>
        <dbReference type="EMBL" id="KAF1746673.1"/>
    </source>
</evidence>
<feature type="compositionally biased region" description="Acidic residues" evidence="1">
    <location>
        <begin position="539"/>
        <end position="549"/>
    </location>
</feature>
<comment type="caution">
    <text evidence="2">The sequence shown here is derived from an EMBL/GenBank/DDBJ whole genome shotgun (WGS) entry which is preliminary data.</text>
</comment>
<dbReference type="GeneID" id="9818649"/>
<sequence length="631" mass="69887">MWNFSSFNFSGQGSSNARQPVSGSFLRTGDQPVTTIASFVMPSVIAETALRGNREIQQQQGNDHIGILGGYSASTANDTFSSGRQIATFVPSLALGNQFDTSQAPPNQLSTPQMETNVSAVLENPFMQRYTPYPSSMFFYAPPEQNSAEMGLPDYSRISPNPLNTFDFTHGSSFQNDPSRFGTGQEPRRATPETENNESGAPLSKKPRFSPRGFGESAPSGCSHRLASVSKAPTVSQYETPNFSRTIKLEPSDVDYHATSLRVPLSSSEVSMPILQSSAPIATTEIPHQKQNDVLMRTVKQETAEKALTDWDNMVKNISTVTNGCEQEKVSALTKTHQESVDGTSLIGAPILQTEDPVNPTNPMRRVQHKKGRDSSMPRLSFEPAVFDNDTAAHEAVPPNDGSDFHMRNVKQELLEEPMPTLRKESQEDNPEGGKHISALVLKVEEQEVTAVEIIQDQPEAEIESIRSIPQQSMVEETAENRNGVENEEEQLIEDINVNDNNERNSRTDTAETWQERIAPREEEELDEESSSTISSNSEESEASVEELDDDDQACSLGELCIVGDYFRRFTGEVTQWVSCDRCGEWLHVCCILLNNEVYSSKTFICCGIQITASARDARNGDVHRRFHETP</sequence>
<feature type="region of interest" description="Disordered" evidence="1">
    <location>
        <begin position="353"/>
        <end position="379"/>
    </location>
</feature>
<proteinExistence type="predicted"/>
<evidence type="ECO:0000313" key="3">
    <source>
        <dbReference type="Proteomes" id="UP000483820"/>
    </source>
</evidence>
<dbReference type="AlphaFoldDB" id="A0A6A5FVU8"/>
<organism evidence="2 3">
    <name type="scientific">Caenorhabditis remanei</name>
    <name type="common">Caenorhabditis vulgaris</name>
    <dbReference type="NCBI Taxonomy" id="31234"/>
    <lineage>
        <taxon>Eukaryota</taxon>
        <taxon>Metazoa</taxon>
        <taxon>Ecdysozoa</taxon>
        <taxon>Nematoda</taxon>
        <taxon>Chromadorea</taxon>
        <taxon>Rhabditida</taxon>
        <taxon>Rhabditina</taxon>
        <taxon>Rhabditomorpha</taxon>
        <taxon>Rhabditoidea</taxon>
        <taxon>Rhabditidae</taxon>
        <taxon>Peloderinae</taxon>
        <taxon>Caenorhabditis</taxon>
    </lineage>
</organism>
<feature type="region of interest" description="Disordered" evidence="1">
    <location>
        <begin position="161"/>
        <end position="223"/>
    </location>
</feature>
<dbReference type="Proteomes" id="UP000483820">
    <property type="component" value="Chromosome X"/>
</dbReference>
<evidence type="ECO:0000256" key="1">
    <source>
        <dbReference type="SAM" id="MobiDB-lite"/>
    </source>
</evidence>
<dbReference type="CTD" id="9818649"/>
<feature type="compositionally biased region" description="Basic and acidic residues" evidence="1">
    <location>
        <begin position="501"/>
        <end position="521"/>
    </location>
</feature>
<dbReference type="EMBL" id="WUAV01000006">
    <property type="protein sequence ID" value="KAF1746673.1"/>
    <property type="molecule type" value="Genomic_DNA"/>
</dbReference>
<dbReference type="Gene3D" id="3.30.40.10">
    <property type="entry name" value="Zinc/RING finger domain, C3HC4 (zinc finger)"/>
    <property type="match status" value="1"/>
</dbReference>
<gene>
    <name evidence="2" type="ORF">GCK72_023130</name>
</gene>
<protein>
    <recommendedName>
        <fullName evidence="4">PHD-type domain-containing protein</fullName>
    </recommendedName>
</protein>
<evidence type="ECO:0008006" key="4">
    <source>
        <dbReference type="Google" id="ProtNLM"/>
    </source>
</evidence>
<name>A0A6A5FVU8_CAERE</name>
<accession>A0A6A5FVU8</accession>